<accession>A0A6S8JAQ3</accession>
<dbReference type="InterPro" id="IPR049227">
    <property type="entry name" value="DUF6824"/>
</dbReference>
<organism evidence="4">
    <name type="scientific">Amphora coffeiformis</name>
    <dbReference type="NCBI Taxonomy" id="265554"/>
    <lineage>
        <taxon>Eukaryota</taxon>
        <taxon>Sar</taxon>
        <taxon>Stramenopiles</taxon>
        <taxon>Ochrophyta</taxon>
        <taxon>Bacillariophyta</taxon>
        <taxon>Bacillariophyceae</taxon>
        <taxon>Bacillariophycidae</taxon>
        <taxon>Thalassiophysales</taxon>
        <taxon>Catenulaceae</taxon>
        <taxon>Amphora</taxon>
    </lineage>
</organism>
<feature type="region of interest" description="Disordered" evidence="1">
    <location>
        <begin position="759"/>
        <end position="783"/>
    </location>
</feature>
<dbReference type="PANTHER" id="PTHR37563:SF2">
    <property type="entry name" value="PHYTANOYL-COA DIOXYGENASE FAMILY PROTEIN (AFU_ORTHOLOGUE AFUA_2G03330)"/>
    <property type="match status" value="1"/>
</dbReference>
<dbReference type="Gene3D" id="2.60.120.620">
    <property type="entry name" value="q2cbj1_9rhob like domain"/>
    <property type="match status" value="1"/>
</dbReference>
<gene>
    <name evidence="3" type="ORF">ACOF00016_LOCUS1287</name>
    <name evidence="4" type="ORF">ACOF00016_LOCUS1288</name>
</gene>
<evidence type="ECO:0000313" key="4">
    <source>
        <dbReference type="EMBL" id="CAE0403065.1"/>
    </source>
</evidence>
<evidence type="ECO:0000259" key="2">
    <source>
        <dbReference type="Pfam" id="PF20710"/>
    </source>
</evidence>
<dbReference type="CDD" id="cd04508">
    <property type="entry name" value="Tudor_SF"/>
    <property type="match status" value="1"/>
</dbReference>
<dbReference type="Pfam" id="PF05721">
    <property type="entry name" value="PhyH"/>
    <property type="match status" value="1"/>
</dbReference>
<dbReference type="EMBL" id="HBIM01001475">
    <property type="protein sequence ID" value="CAE0403065.1"/>
    <property type="molecule type" value="Transcribed_RNA"/>
</dbReference>
<sequence>MRGVEEEKKCDDMSHTEPEPQPKATFAAKDDDETSSPPPVEVTTTSSSVKAEPKIGPVGHGVRFFLLDLPLFVVLSIYAAVQLAEYAKEELFASQYEGLIWSSARKVDEITYYTRICDTNDISTSDPSEMFLPANGTGADGADIMMKHGFTVVPGVVKPENAAKLRTYVDNYSKNLSAEEAIWLVKGKNRYSFNLGTEAPGMNEVLEDLGNHKQLTDTVEAILGPDPAMIEMTVITAAYGAEDQWYHDDAVPEGSPSRYAHAFSPALSLFVTLQDLTTEMGITSACPGTHYCAGGDLVGACNEKGFQLADENGELKSGDTFLFNMNSWHRGAAHTDPNGHDRVMLILSWIPKPKLEAESRQMVHGITYAMRWDMWGFTWNDMKHASTVMVRPWNYLRALGLYKPKGTSWGLDFITSASMRAANGNNGYGGDDVKQAIIFEDFVPEYFQLSDDEVAELAGVTNGWFWYCNDQIALLLKILKKFTFTGFAAYIATFTLLGIVSRQSLAPTVLGSVRRMALICAVVGGIMLMCRRSIDSTQWAKDLKARRRFFGVMDNQHFFDENKDGLHALPNREDVLIENRYGYKDLASYNDAIDYHYGNQRFRKYVDAVAPSYANYPEALKAASVKYVTESIIAESGRFLEQGLKGRWHLTDMETSTYFVKKVLAGKSNGLFGMILKETRHLKSVMRYGMYRNTDLAFLSAPFLEDLTTKFLNAYIGDKPAASKSGFARPPSMKPMYSEDGTTVLRWKHPVVEEPKPLLQASRKVSSGPESPAKHVPRKSRGKFVPKEPHKGAWIVQGDMVEAKINTNWYVGKIIDISAHGNHKINFLDGDSGYYDEYQIRRPVPWARGQSVEVLVGEKDGAEVHEKAVIVDVEENGDIEIKSLTTMQNSKVNPSKLRRQVTTQVPVKPGHSYSTYG</sequence>
<dbReference type="InterPro" id="IPR051961">
    <property type="entry name" value="Fungal_Metabolite_Diox"/>
</dbReference>
<name>A0A6S8JAQ3_9STRA</name>
<dbReference type="SUPFAM" id="SSF51197">
    <property type="entry name" value="Clavaminate synthase-like"/>
    <property type="match status" value="1"/>
</dbReference>
<dbReference type="AlphaFoldDB" id="A0A6S8JAQ3"/>
<evidence type="ECO:0000256" key="1">
    <source>
        <dbReference type="SAM" id="MobiDB-lite"/>
    </source>
</evidence>
<dbReference type="EMBL" id="HBIM01001474">
    <property type="protein sequence ID" value="CAE0403064.1"/>
    <property type="molecule type" value="Transcribed_RNA"/>
</dbReference>
<feature type="region of interest" description="Disordered" evidence="1">
    <location>
        <begin position="1"/>
        <end position="52"/>
    </location>
</feature>
<protein>
    <recommendedName>
        <fullName evidence="2">DUF6824 domain-containing protein</fullName>
    </recommendedName>
</protein>
<reference evidence="4" key="1">
    <citation type="submission" date="2021-01" db="EMBL/GenBank/DDBJ databases">
        <authorList>
            <person name="Corre E."/>
            <person name="Pelletier E."/>
            <person name="Niang G."/>
            <person name="Scheremetjew M."/>
            <person name="Finn R."/>
            <person name="Kale V."/>
            <person name="Holt S."/>
            <person name="Cochrane G."/>
            <person name="Meng A."/>
            <person name="Brown T."/>
            <person name="Cohen L."/>
        </authorList>
    </citation>
    <scope>NUCLEOTIDE SEQUENCE</scope>
    <source>
        <strain evidence="4">CCMP127</strain>
    </source>
</reference>
<dbReference type="Pfam" id="PF20710">
    <property type="entry name" value="DUF6824"/>
    <property type="match status" value="1"/>
</dbReference>
<evidence type="ECO:0000313" key="3">
    <source>
        <dbReference type="EMBL" id="CAE0403064.1"/>
    </source>
</evidence>
<feature type="compositionally biased region" description="Basic and acidic residues" evidence="1">
    <location>
        <begin position="1"/>
        <end position="20"/>
    </location>
</feature>
<dbReference type="InterPro" id="IPR008775">
    <property type="entry name" value="Phytyl_CoA_dOase-like"/>
</dbReference>
<dbReference type="PANTHER" id="PTHR37563">
    <property type="entry name" value="PHYTANOYL-COA DIOXYGENASE FAMILY PROTEIN (AFU_ORTHOLOGUE AFUA_2G03330)"/>
    <property type="match status" value="1"/>
</dbReference>
<feature type="domain" description="DUF6824" evidence="2">
    <location>
        <begin position="592"/>
        <end position="655"/>
    </location>
</feature>
<proteinExistence type="predicted"/>